<dbReference type="Proteomes" id="UP000664265">
    <property type="component" value="Unassembled WGS sequence"/>
</dbReference>
<dbReference type="Gene3D" id="3.40.1090.10">
    <property type="entry name" value="Cytosolic phospholipase A2 catalytic domain"/>
    <property type="match status" value="2"/>
</dbReference>
<dbReference type="EMBL" id="JAERMS010000077">
    <property type="protein sequence ID" value="MBO1364504.1"/>
    <property type="molecule type" value="Genomic_DNA"/>
</dbReference>
<name>A0ABS3M8J7_9BACT</name>
<comment type="caution">
    <text evidence="6">The sequence shown here is derived from an EMBL/GenBank/DDBJ whole genome shotgun (WGS) entry which is preliminary data.</text>
</comment>
<feature type="active site" description="Nucleophile" evidence="4">
    <location>
        <position position="29"/>
    </location>
</feature>
<feature type="active site" description="Proton acceptor" evidence="4">
    <location>
        <position position="177"/>
    </location>
</feature>
<keyword evidence="1 4" id="KW-0378">Hydrolase</keyword>
<comment type="caution">
    <text evidence="4">Lacks conserved residue(s) required for the propagation of feature annotation.</text>
</comment>
<feature type="short sequence motif" description="DGA/G" evidence="4">
    <location>
        <begin position="177"/>
        <end position="179"/>
    </location>
</feature>
<dbReference type="PANTHER" id="PTHR14226">
    <property type="entry name" value="NEUROPATHY TARGET ESTERASE/SWISS CHEESE D.MELANOGASTER"/>
    <property type="match status" value="1"/>
</dbReference>
<proteinExistence type="predicted"/>
<dbReference type="Pfam" id="PF01734">
    <property type="entry name" value="Patatin"/>
    <property type="match status" value="1"/>
</dbReference>
<evidence type="ECO:0000313" key="7">
    <source>
        <dbReference type="Proteomes" id="UP000664265"/>
    </source>
</evidence>
<feature type="short sequence motif" description="GXSXG" evidence="4">
    <location>
        <begin position="27"/>
        <end position="31"/>
    </location>
</feature>
<feature type="domain" description="PNPLA" evidence="5">
    <location>
        <begin position="1"/>
        <end position="190"/>
    </location>
</feature>
<dbReference type="PROSITE" id="PS51635">
    <property type="entry name" value="PNPLA"/>
    <property type="match status" value="1"/>
</dbReference>
<evidence type="ECO:0000256" key="2">
    <source>
        <dbReference type="ARBA" id="ARBA00022963"/>
    </source>
</evidence>
<keyword evidence="3 4" id="KW-0443">Lipid metabolism</keyword>
<evidence type="ECO:0000256" key="1">
    <source>
        <dbReference type="ARBA" id="ARBA00022801"/>
    </source>
</evidence>
<sequence>KHLISIRRYYPHEFSTEPGIPIDYIAGTSIGSIVGGLYATGSKADDIERLFRSQEWKSLLGDRNLNFKKKFLKKQNGKFYFFGYPIGRRGSTNSVAVGRFGAMRGDRVVQLLDSLTRLPDSICFDSLPIPFRCVAVDIHTLREVVLDRGKLSVALRASMAIPGAFKPVIMGDSLLVDGGVLNNLPVDVVRRMGADIVIAIDLTQRKHATPRRTLRPRKTKTGRLIQWLKARPDIAKYNHNRTACDLYLNPDLKGFDATRFVPDKIDALLRRGDAVGKAFRPALMKLKKSIMP</sequence>
<keyword evidence="7" id="KW-1185">Reference proteome</keyword>
<organism evidence="6 7">
    <name type="scientific">Prevotella illustrans</name>
    <dbReference type="NCBI Taxonomy" id="2800387"/>
    <lineage>
        <taxon>Bacteria</taxon>
        <taxon>Pseudomonadati</taxon>
        <taxon>Bacteroidota</taxon>
        <taxon>Bacteroidia</taxon>
        <taxon>Bacteroidales</taxon>
        <taxon>Prevotellaceae</taxon>
        <taxon>Prevotella</taxon>
    </lineage>
</organism>
<dbReference type="InterPro" id="IPR016035">
    <property type="entry name" value="Acyl_Trfase/lysoPLipase"/>
</dbReference>
<dbReference type="InterPro" id="IPR050301">
    <property type="entry name" value="NTE"/>
</dbReference>
<evidence type="ECO:0000313" key="6">
    <source>
        <dbReference type="EMBL" id="MBO1364504.1"/>
    </source>
</evidence>
<dbReference type="SUPFAM" id="SSF52151">
    <property type="entry name" value="FabD/lysophospholipase-like"/>
    <property type="match status" value="1"/>
</dbReference>
<feature type="non-terminal residue" evidence="6">
    <location>
        <position position="1"/>
    </location>
</feature>
<evidence type="ECO:0000256" key="3">
    <source>
        <dbReference type="ARBA" id="ARBA00023098"/>
    </source>
</evidence>
<evidence type="ECO:0000259" key="5">
    <source>
        <dbReference type="PROSITE" id="PS51635"/>
    </source>
</evidence>
<protein>
    <submittedName>
        <fullName evidence="6">Patatin-like phospholipase family protein</fullName>
    </submittedName>
</protein>
<keyword evidence="2 4" id="KW-0442">Lipid degradation</keyword>
<evidence type="ECO:0000256" key="4">
    <source>
        <dbReference type="PROSITE-ProRule" id="PRU01161"/>
    </source>
</evidence>
<dbReference type="RefSeq" id="WP_207859416.1">
    <property type="nucleotide sequence ID" value="NZ_JAERMS010000077.1"/>
</dbReference>
<gene>
    <name evidence="6" type="ORF">JHU38_12165</name>
</gene>
<dbReference type="InterPro" id="IPR002641">
    <property type="entry name" value="PNPLA_dom"/>
</dbReference>
<accession>A0ABS3M8J7</accession>
<dbReference type="PANTHER" id="PTHR14226:SF29">
    <property type="entry name" value="NEUROPATHY TARGET ESTERASE SWS"/>
    <property type="match status" value="1"/>
</dbReference>
<reference evidence="6 7" key="1">
    <citation type="submission" date="2021-01" db="EMBL/GenBank/DDBJ databases">
        <title>Prevotella A2931 sp. nov.</title>
        <authorList>
            <person name="Buhl M."/>
            <person name="Oberhettinger P."/>
        </authorList>
    </citation>
    <scope>NUCLEOTIDE SEQUENCE [LARGE SCALE GENOMIC DNA]</scope>
    <source>
        <strain evidence="6 7">A2931</strain>
    </source>
</reference>